<keyword evidence="3" id="KW-0847">Vitamin C</keyword>
<proteinExistence type="predicted"/>
<evidence type="ECO:0000256" key="6">
    <source>
        <dbReference type="ARBA" id="ARBA00023004"/>
    </source>
</evidence>
<feature type="domain" description="Fe2OG dioxygenase" evidence="7">
    <location>
        <begin position="212"/>
        <end position="310"/>
    </location>
</feature>
<dbReference type="Pfam" id="PF25238">
    <property type="entry name" value="OGFOD2-like"/>
    <property type="match status" value="1"/>
</dbReference>
<evidence type="ECO:0000256" key="1">
    <source>
        <dbReference type="ARBA" id="ARBA00001961"/>
    </source>
</evidence>
<reference evidence="8 9" key="1">
    <citation type="submission" date="2024-03" db="EMBL/GenBank/DDBJ databases">
        <title>The Acrasis kona genome and developmental transcriptomes reveal deep origins of eukaryotic multicellular pathways.</title>
        <authorList>
            <person name="Sheikh S."/>
            <person name="Fu C.-J."/>
            <person name="Brown M.W."/>
            <person name="Baldauf S.L."/>
        </authorList>
    </citation>
    <scope>NUCLEOTIDE SEQUENCE [LARGE SCALE GENOMIC DNA]</scope>
    <source>
        <strain evidence="8 9">ATCC MYA-3509</strain>
    </source>
</reference>
<dbReference type="GO" id="GO:0051213">
    <property type="term" value="F:dioxygenase activity"/>
    <property type="evidence" value="ECO:0007669"/>
    <property type="project" value="UniProtKB-KW"/>
</dbReference>
<keyword evidence="5" id="KW-0560">Oxidoreductase</keyword>
<dbReference type="AlphaFoldDB" id="A0AAW2ZQV1"/>
<dbReference type="GO" id="GO:0031418">
    <property type="term" value="F:L-ascorbic acid binding"/>
    <property type="evidence" value="ECO:0007669"/>
    <property type="project" value="UniProtKB-KW"/>
</dbReference>
<dbReference type="Proteomes" id="UP001431209">
    <property type="component" value="Unassembled WGS sequence"/>
</dbReference>
<dbReference type="EMBL" id="JAOPGA020001754">
    <property type="protein sequence ID" value="KAL0491106.1"/>
    <property type="molecule type" value="Genomic_DNA"/>
</dbReference>
<accession>A0AAW2ZQV1</accession>
<keyword evidence="6" id="KW-0408">Iron</keyword>
<dbReference type="InterPro" id="IPR005123">
    <property type="entry name" value="Oxoglu/Fe-dep_dioxygenase_dom"/>
</dbReference>
<sequence length="351" mass="40346">MTSNIVIITEIRQMNSREDICFLINSLFEAGSYGASRYERLTNDSRRRLRQLLEMHCRSIEEAEDLSTRKSEYFSQIYQPRCPRLFKFDADYMLDPAFLKCFKIQKQDDGQIRKVIVNTVMVQAHVEDMGNSLFSLPLISSEFCKDLIDEIKHLQKDNDASKYITGKLNSMNPLTNISIKDIGLSDVIDKFIELFIKPISNLLFSGVFTQLENQHSFVVQYQIGKTVDLALHTDNSDITINICLGEEFEGGEIYFGSLRGENKTANIDNEIKKEYKHKLGRGLIHLGAHLHGARKITSGHRYGLIIWAYSKAVRSSYCPCCRHYNRIRTNTEDIAQCICQPSFQLTTNNKK</sequence>
<dbReference type="PANTHER" id="PTHR24014">
    <property type="entry name" value="2-OXOGLUTARATE AND IRON-DEPENDENT OXYGENASE DOMAIN-CONTAINING PROTEIN 2"/>
    <property type="match status" value="1"/>
</dbReference>
<dbReference type="SMART" id="SM00702">
    <property type="entry name" value="P4Hc"/>
    <property type="match status" value="1"/>
</dbReference>
<keyword evidence="2" id="KW-0479">Metal-binding</keyword>
<protein>
    <submittedName>
        <fullName evidence="8">2-oxoglutarate and iron-dependent oxygenase</fullName>
    </submittedName>
</protein>
<evidence type="ECO:0000313" key="9">
    <source>
        <dbReference type="Proteomes" id="UP001431209"/>
    </source>
</evidence>
<dbReference type="GO" id="GO:0016705">
    <property type="term" value="F:oxidoreductase activity, acting on paired donors, with incorporation or reduction of molecular oxygen"/>
    <property type="evidence" value="ECO:0007669"/>
    <property type="project" value="InterPro"/>
</dbReference>
<evidence type="ECO:0000256" key="4">
    <source>
        <dbReference type="ARBA" id="ARBA00022964"/>
    </source>
</evidence>
<dbReference type="InterPro" id="IPR006620">
    <property type="entry name" value="Pro_4_hyd_alph"/>
</dbReference>
<dbReference type="PANTHER" id="PTHR24014:SF4">
    <property type="entry name" value="2-OXOGLUTARATE AND IRON-DEPENDENT OXYGENASE DOMAIN-CONTAINING PROTEIN 2"/>
    <property type="match status" value="1"/>
</dbReference>
<evidence type="ECO:0000256" key="2">
    <source>
        <dbReference type="ARBA" id="ARBA00022723"/>
    </source>
</evidence>
<comment type="caution">
    <text evidence="8">The sequence shown here is derived from an EMBL/GenBank/DDBJ whole genome shotgun (WGS) entry which is preliminary data.</text>
</comment>
<evidence type="ECO:0000259" key="7">
    <source>
        <dbReference type="PROSITE" id="PS51471"/>
    </source>
</evidence>
<name>A0AAW2ZQV1_9EUKA</name>
<dbReference type="Gene3D" id="2.60.120.620">
    <property type="entry name" value="q2cbj1_9rhob like domain"/>
    <property type="match status" value="1"/>
</dbReference>
<organism evidence="8 9">
    <name type="scientific">Acrasis kona</name>
    <dbReference type="NCBI Taxonomy" id="1008807"/>
    <lineage>
        <taxon>Eukaryota</taxon>
        <taxon>Discoba</taxon>
        <taxon>Heterolobosea</taxon>
        <taxon>Tetramitia</taxon>
        <taxon>Eutetramitia</taxon>
        <taxon>Acrasidae</taxon>
        <taxon>Acrasis</taxon>
    </lineage>
</organism>
<gene>
    <name evidence="8" type="ORF">AKO1_002284</name>
</gene>
<evidence type="ECO:0000313" key="8">
    <source>
        <dbReference type="EMBL" id="KAL0491106.1"/>
    </source>
</evidence>
<keyword evidence="9" id="KW-1185">Reference proteome</keyword>
<keyword evidence="4" id="KW-0223">Dioxygenase</keyword>
<evidence type="ECO:0000256" key="3">
    <source>
        <dbReference type="ARBA" id="ARBA00022896"/>
    </source>
</evidence>
<comment type="cofactor">
    <cofactor evidence="1">
        <name>L-ascorbate</name>
        <dbReference type="ChEBI" id="CHEBI:38290"/>
    </cofactor>
</comment>
<evidence type="ECO:0000256" key="5">
    <source>
        <dbReference type="ARBA" id="ARBA00023002"/>
    </source>
</evidence>
<dbReference type="PROSITE" id="PS51471">
    <property type="entry name" value="FE2OG_OXY"/>
    <property type="match status" value="1"/>
</dbReference>
<dbReference type="GO" id="GO:0005506">
    <property type="term" value="F:iron ion binding"/>
    <property type="evidence" value="ECO:0007669"/>
    <property type="project" value="InterPro"/>
</dbReference>